<feature type="region of interest" description="Disordered" evidence="1">
    <location>
        <begin position="399"/>
        <end position="444"/>
    </location>
</feature>
<dbReference type="PANTHER" id="PTHR35504">
    <property type="entry name" value="PROTEIN EMBRYONIC FLOWER 1"/>
    <property type="match status" value="1"/>
</dbReference>
<protein>
    <submittedName>
        <fullName evidence="3 4">Protein EMBRYONIC FLOWER 1-like</fullName>
    </submittedName>
</protein>
<dbReference type="GO" id="GO:0009910">
    <property type="term" value="P:negative regulation of flower development"/>
    <property type="evidence" value="ECO:0007669"/>
    <property type="project" value="InterPro"/>
</dbReference>
<gene>
    <name evidence="3 4" type="primary">LOC103702559</name>
</gene>
<keyword evidence="2" id="KW-1185">Reference proteome</keyword>
<evidence type="ECO:0000256" key="1">
    <source>
        <dbReference type="SAM" id="MobiDB-lite"/>
    </source>
</evidence>
<dbReference type="GO" id="GO:0045892">
    <property type="term" value="P:negative regulation of DNA-templated transcription"/>
    <property type="evidence" value="ECO:0007669"/>
    <property type="project" value="InterPro"/>
</dbReference>
<dbReference type="GeneID" id="103702559"/>
<dbReference type="InterPro" id="IPR034583">
    <property type="entry name" value="EMF1"/>
</dbReference>
<evidence type="ECO:0000313" key="4">
    <source>
        <dbReference type="RefSeq" id="XP_038985013.1"/>
    </source>
</evidence>
<dbReference type="OrthoDB" id="754229at2759"/>
<dbReference type="KEGG" id="pda:103702559"/>
<dbReference type="AlphaFoldDB" id="A0A8B9ALW7"/>
<reference evidence="2" key="1">
    <citation type="journal article" date="2019" name="Nat. Commun.">
        <title>Genome-wide association mapping of date palm fruit traits.</title>
        <authorList>
            <person name="Hazzouri K.M."/>
            <person name="Gros-Balthazard M."/>
            <person name="Flowers J.M."/>
            <person name="Copetti D."/>
            <person name="Lemansour A."/>
            <person name="Lebrun M."/>
            <person name="Masmoudi K."/>
            <person name="Ferrand S."/>
            <person name="Dhar M.I."/>
            <person name="Fresquez Z.A."/>
            <person name="Rosas U."/>
            <person name="Zhang J."/>
            <person name="Talag J."/>
            <person name="Lee S."/>
            <person name="Kudrna D."/>
            <person name="Powell R.F."/>
            <person name="Leitch I.J."/>
            <person name="Krueger R.R."/>
            <person name="Wing R.A."/>
            <person name="Amiri K.M.A."/>
            <person name="Purugganan M.D."/>
        </authorList>
    </citation>
    <scope>NUCLEOTIDE SEQUENCE [LARGE SCALE GENOMIC DNA]</scope>
    <source>
        <strain evidence="2">cv. Khalas</strain>
    </source>
</reference>
<accession>A0A8B9ALW7</accession>
<dbReference type="RefSeq" id="XP_008783264.1">
    <property type="nucleotide sequence ID" value="XM_008785042.4"/>
</dbReference>
<sequence>MEASSVKESNYRGENILIPQSSLSQIEPRLIEAAAADGVQGTETCDHFSIRGYVAEIRKKDPKICCPFPMFHGQTSDKHIGLLPPLPMTKFRRWNCQNCRHKAINCAVTRANEAPSDIQNAEVKSGTIFLGNTFITHANDKEMLPGFHQLPEEKIVDGGLTEAGSSVNAPNRECCPAANCDKSTKNYLTGAATEGLQVAKASQGSYEGIQNPSSDKLAYVETKDEACHMGGRGERNATSTANTLEALYFEDMVNAKSKETEILNKRTDFRMVASPACIDSMVHGEKDEQLVREMGKMKQQFNKATRETEAPLEKNIAVPQVDSQTAVAAHLSELDSKGLDENDDETSDINVTLPQDTVQSRNGAMEVGFSDGNLQHKKARKIRLLDEIMRTKVLDSSGEVHISDGSEDGNQIEDRIVRRPPTSRRKDPELGPEIHHASHKKTKVKSFKGKRRFIDFENLDDGSSLMYWIKKARNEAKTKRRYKHIDAAADASAENRLVNSLKVCGAKEHKQNAIGMQRAMHQSCLMPEQENLTNKDIFIADGKATKQVHAKTIHSKSKRTIKTGRSLLHCPSTRSNTSEKVTLRKKRKEYHIDNEESGKMHLPKGQKKVTEEQETARTCEQEALDDIPMDIVELLAKNKHDRRLMNAKAAMADTHDVLERTEIMEDNHVLDVNEGHGDKVLGALHENLSQRKTVWNNTGNSVWTAVRSDKNADESMKLSDYATSHGRKNDYINLNQEELVSASTGSLTPLQCRGHPSLPMTDSKKNCHLQHHSWNKVGMQTSASCHKGQDMLGQDTFRNALGEPSMLLSRTPFGINTEKVSADYSHMNMFGYNTLLQEKPMTVALNIDHSKTTDQAKIHIQNRKESAEFSVHNRSFAAVTSFAELGNTSNSETVRPQDLYTNESIPAMHLLRLMDSAKWSGMSLQDLPNRNHKGTLWEPDLSSTGQYEKEMIGLGPIGKSNQAAHPPLVVQHPNQVQHQEISCKPYRPLPRVGVYGSLLQKEITSPPDNSGTFRIGCSSKMTSLEASRKGNSDLSYSANKAGVLNALISISRNENSESPFSVVNSNVHRGWYSARNDITGVGISSKGAAVQPLNNRCEKEICLINRNPADFTVVDENNEYMIESDNIWPRPTTPTVNPQSIVHPNGQRRQKVRRVTALNGKMRS</sequence>
<feature type="compositionally biased region" description="Basic and acidic residues" evidence="1">
    <location>
        <begin position="424"/>
        <end position="436"/>
    </location>
</feature>
<dbReference type="PANTHER" id="PTHR35504:SF1">
    <property type="entry name" value="PROTEIN EMBRYONIC FLOWER 1"/>
    <property type="match status" value="1"/>
</dbReference>
<dbReference type="RefSeq" id="XP_038985013.1">
    <property type="nucleotide sequence ID" value="XM_039129085.1"/>
</dbReference>
<name>A0A8B9ALW7_PHODC</name>
<dbReference type="Proteomes" id="UP000228380">
    <property type="component" value="Chromosome 8"/>
</dbReference>
<organism evidence="2 4">
    <name type="scientific">Phoenix dactylifera</name>
    <name type="common">Date palm</name>
    <dbReference type="NCBI Taxonomy" id="42345"/>
    <lineage>
        <taxon>Eukaryota</taxon>
        <taxon>Viridiplantae</taxon>
        <taxon>Streptophyta</taxon>
        <taxon>Embryophyta</taxon>
        <taxon>Tracheophyta</taxon>
        <taxon>Spermatophyta</taxon>
        <taxon>Magnoliopsida</taxon>
        <taxon>Liliopsida</taxon>
        <taxon>Arecaceae</taxon>
        <taxon>Coryphoideae</taxon>
        <taxon>Phoeniceae</taxon>
        <taxon>Phoenix</taxon>
    </lineage>
</organism>
<reference evidence="3 4" key="2">
    <citation type="submission" date="2025-04" db="UniProtKB">
        <authorList>
            <consortium name="RefSeq"/>
        </authorList>
    </citation>
    <scope>IDENTIFICATION</scope>
    <source>
        <tissue evidence="3 4">Young leaves</tissue>
    </source>
</reference>
<proteinExistence type="predicted"/>
<evidence type="ECO:0000313" key="2">
    <source>
        <dbReference type="Proteomes" id="UP000228380"/>
    </source>
</evidence>
<evidence type="ECO:0000313" key="3">
    <source>
        <dbReference type="RefSeq" id="XP_008783264.1"/>
    </source>
</evidence>
<dbReference type="GO" id="GO:0048367">
    <property type="term" value="P:shoot system development"/>
    <property type="evidence" value="ECO:0007669"/>
    <property type="project" value="InterPro"/>
</dbReference>